<evidence type="ECO:0000313" key="3">
    <source>
        <dbReference type="Proteomes" id="UP001432027"/>
    </source>
</evidence>
<name>A0AAV5STB6_9BILA</name>
<reference evidence="2" key="1">
    <citation type="submission" date="2023-10" db="EMBL/GenBank/DDBJ databases">
        <title>Genome assembly of Pristionchus species.</title>
        <authorList>
            <person name="Yoshida K."/>
            <person name="Sommer R.J."/>
        </authorList>
    </citation>
    <scope>NUCLEOTIDE SEQUENCE</scope>
    <source>
        <strain evidence="2">RS0144</strain>
    </source>
</reference>
<feature type="compositionally biased region" description="Low complexity" evidence="1">
    <location>
        <begin position="55"/>
        <end position="66"/>
    </location>
</feature>
<evidence type="ECO:0000313" key="2">
    <source>
        <dbReference type="EMBL" id="GMS85697.1"/>
    </source>
</evidence>
<feature type="region of interest" description="Disordered" evidence="1">
    <location>
        <begin position="54"/>
        <end position="76"/>
    </location>
</feature>
<organism evidence="2 3">
    <name type="scientific">Pristionchus entomophagus</name>
    <dbReference type="NCBI Taxonomy" id="358040"/>
    <lineage>
        <taxon>Eukaryota</taxon>
        <taxon>Metazoa</taxon>
        <taxon>Ecdysozoa</taxon>
        <taxon>Nematoda</taxon>
        <taxon>Chromadorea</taxon>
        <taxon>Rhabditida</taxon>
        <taxon>Rhabditina</taxon>
        <taxon>Diplogasteromorpha</taxon>
        <taxon>Diplogasteroidea</taxon>
        <taxon>Neodiplogasteridae</taxon>
        <taxon>Pristionchus</taxon>
    </lineage>
</organism>
<feature type="non-terminal residue" evidence="2">
    <location>
        <position position="1"/>
    </location>
</feature>
<evidence type="ECO:0000256" key="1">
    <source>
        <dbReference type="SAM" id="MobiDB-lite"/>
    </source>
</evidence>
<comment type="caution">
    <text evidence="2">The sequence shown here is derived from an EMBL/GenBank/DDBJ whole genome shotgun (WGS) entry which is preliminary data.</text>
</comment>
<dbReference type="EMBL" id="BTSX01000002">
    <property type="protein sequence ID" value="GMS85697.1"/>
    <property type="molecule type" value="Genomic_DNA"/>
</dbReference>
<sequence>RNEGRRRPNRGSASLCPHQFTMVNLADPDCLKDFQSTAPMVTISYPHEGFSLHYRTSNNSPTSSKRSSLEPETSTAAEVEDIINHDAPKMGYPLIETCP</sequence>
<protein>
    <submittedName>
        <fullName evidence="2">Uncharacterized protein</fullName>
    </submittedName>
</protein>
<dbReference type="AlphaFoldDB" id="A0AAV5STB6"/>
<accession>A0AAV5STB6</accession>
<feature type="non-terminal residue" evidence="2">
    <location>
        <position position="99"/>
    </location>
</feature>
<gene>
    <name evidence="2" type="ORF">PENTCL1PPCAC_7872</name>
</gene>
<proteinExistence type="predicted"/>
<dbReference type="Proteomes" id="UP001432027">
    <property type="component" value="Unassembled WGS sequence"/>
</dbReference>
<keyword evidence="3" id="KW-1185">Reference proteome</keyword>